<name>Q8TM79_METAC</name>
<dbReference type="AlphaFoldDB" id="Q8TM79"/>
<dbReference type="EnsemblBacteria" id="AAM06167">
    <property type="protein sequence ID" value="AAM06167"/>
    <property type="gene ID" value="MA_2789"/>
</dbReference>
<feature type="region of interest" description="Disordered" evidence="1">
    <location>
        <begin position="1"/>
        <end position="20"/>
    </location>
</feature>
<evidence type="ECO:0000313" key="2">
    <source>
        <dbReference type="EMBL" id="AAM06167.1"/>
    </source>
</evidence>
<organism evidence="2 3">
    <name type="scientific">Methanosarcina acetivorans (strain ATCC 35395 / DSM 2834 / JCM 12185 / C2A)</name>
    <dbReference type="NCBI Taxonomy" id="188937"/>
    <lineage>
        <taxon>Archaea</taxon>
        <taxon>Methanobacteriati</taxon>
        <taxon>Methanobacteriota</taxon>
        <taxon>Stenosarchaea group</taxon>
        <taxon>Methanomicrobia</taxon>
        <taxon>Methanosarcinales</taxon>
        <taxon>Methanosarcinaceae</taxon>
        <taxon>Methanosarcina</taxon>
    </lineage>
</organism>
<accession>Q8TM79</accession>
<dbReference type="Proteomes" id="UP000002487">
    <property type="component" value="Chromosome"/>
</dbReference>
<feature type="region of interest" description="Disordered" evidence="1">
    <location>
        <begin position="56"/>
        <end position="98"/>
    </location>
</feature>
<evidence type="ECO:0000313" key="3">
    <source>
        <dbReference type="Proteomes" id="UP000002487"/>
    </source>
</evidence>
<dbReference type="EMBL" id="AE010299">
    <property type="protein sequence ID" value="AAM06167.1"/>
    <property type="molecule type" value="Genomic_DNA"/>
</dbReference>
<sequence>MEVKLPWRLSSGSRPAGSWRPGKSWFESLSWQFMCRWNGSSVGNGKKVQVLKSRSWSATARKVGKESGQGKWARKVGKESETSLEGLPPDPDTSREEK</sequence>
<protein>
    <submittedName>
        <fullName evidence="2">Uncharacterized protein</fullName>
    </submittedName>
</protein>
<dbReference type="KEGG" id="mac:MA_2789"/>
<keyword evidence="3" id="KW-1185">Reference proteome</keyword>
<gene>
    <name evidence="2" type="ordered locus">MA_2789</name>
</gene>
<dbReference type="InParanoid" id="Q8TM79"/>
<dbReference type="HOGENOM" id="CLU_2327246_0_0_2"/>
<reference evidence="2 3" key="1">
    <citation type="journal article" date="2002" name="Genome Res.">
        <title>The genome of Methanosarcina acetivorans reveals extensive metabolic and physiological diversity.</title>
        <authorList>
            <person name="Galagan J.E."/>
            <person name="Nusbaum C."/>
            <person name="Roy A."/>
            <person name="Endrizzi M.G."/>
            <person name="Macdonald P."/>
            <person name="FitzHugh W."/>
            <person name="Calvo S."/>
            <person name="Engels R."/>
            <person name="Smirnov S."/>
            <person name="Atnoor D."/>
            <person name="Brown A."/>
            <person name="Allen N."/>
            <person name="Naylor J."/>
            <person name="Stange-Thomann N."/>
            <person name="DeArellano K."/>
            <person name="Johnson R."/>
            <person name="Linton L."/>
            <person name="McEwan P."/>
            <person name="McKernan K."/>
            <person name="Talamas J."/>
            <person name="Tirrell A."/>
            <person name="Ye W."/>
            <person name="Zimmer A."/>
            <person name="Barber R.D."/>
            <person name="Cann I."/>
            <person name="Graham D.E."/>
            <person name="Grahame D.A."/>
            <person name="Guss A."/>
            <person name="Hedderich R."/>
            <person name="Ingram-Smith C."/>
            <person name="Kuettner C.H."/>
            <person name="Krzycki J.A."/>
            <person name="Leigh J.A."/>
            <person name="Li W."/>
            <person name="Liu J."/>
            <person name="Mukhopadhyay B."/>
            <person name="Reeve J.N."/>
            <person name="Smith K."/>
            <person name="Springer T.A."/>
            <person name="Umayam L.A."/>
            <person name="White O."/>
            <person name="White R.H."/>
            <person name="de Macario E.C."/>
            <person name="Ferry J.G."/>
            <person name="Jarrell K.F."/>
            <person name="Jing H."/>
            <person name="Macario A.J.L."/>
            <person name="Paulsen I."/>
            <person name="Pritchett M."/>
            <person name="Sowers K.R."/>
            <person name="Swanson R.V."/>
            <person name="Zinder S.H."/>
            <person name="Lander E."/>
            <person name="Metcalf W.W."/>
            <person name="Birren B."/>
        </authorList>
    </citation>
    <scope>NUCLEOTIDE SEQUENCE [LARGE SCALE GENOMIC DNA]</scope>
    <source>
        <strain evidence="3">ATCC 35395 / DSM 2834 / JCM 12185 / C2A</strain>
    </source>
</reference>
<dbReference type="STRING" id="188937.MA_2789"/>
<evidence type="ECO:0000256" key="1">
    <source>
        <dbReference type="SAM" id="MobiDB-lite"/>
    </source>
</evidence>
<proteinExistence type="predicted"/>